<reference evidence="2" key="1">
    <citation type="submission" date="2017-08" db="EMBL/GenBank/DDBJ databases">
        <authorList>
            <consortium name="Urmite Genomes"/>
        </authorList>
    </citation>
    <scope>NUCLEOTIDE SEQUENCE [LARGE SCALE GENOMIC DNA]</scope>
    <source>
        <strain evidence="2">IHUMI-LCC2</strain>
    </source>
</reference>
<keyword evidence="3" id="KW-1185">Reference proteome</keyword>
<keyword evidence="1 2" id="KW-0812">Transmembrane</keyword>
<evidence type="ECO:0000256" key="1">
    <source>
        <dbReference type="SAM" id="Phobius"/>
    </source>
</evidence>
<protein>
    <submittedName>
        <fullName evidence="2">Transmembrane domain-containing protein</fullName>
    </submittedName>
</protein>
<sequence length="370" mass="43865">MEDVLVNIFSYIHPYYINKNITLVCKEYNKIYNTKIKLIQSIQTLREFGNFSLIYNQDIYTYIKIYSIWYPISECLILYKNNREIVGRNNIKRALSLGYEHEIILDMINRYYKRLVFNDIHNLLYSYNMMNVLNIELCKEGISNHFLIESIYHGNNYIVKGNVVEINVGDHIYTLTPENIINECMRPELLKGIFLPILLNNDGFKLGYIGSEMEIMQNIHSGELEYIIYGYLLRNDKKDDTIKILFEECVRINNGNMLIDKMERYVYYLQDEHILKLFYSIYTSEYILLMFGILPFNIFKFVLPIVYQIEAKKGIQSFYQQVCNKNISILKKSNFVYNISDLLQVYIISKDIDIGEKIINVIKSCKVEIS</sequence>
<organism evidence="2">
    <name type="scientific">Orpheovirus IHUMI-LCC2</name>
    <dbReference type="NCBI Taxonomy" id="2023057"/>
    <lineage>
        <taxon>Viruses</taxon>
        <taxon>Varidnaviria</taxon>
        <taxon>Bamfordvirae</taxon>
        <taxon>Nucleocytoviricota</taxon>
        <taxon>Megaviricetes</taxon>
        <taxon>Pimascovirales</taxon>
        <taxon>Ocovirineae</taxon>
        <taxon>Orpheoviridae</taxon>
        <taxon>Alphaorpheovirus</taxon>
        <taxon>Alphaorpheovirus massiliense</taxon>
    </lineage>
</organism>
<accession>A0A2I2L3U8</accession>
<dbReference type="KEGG" id="vg:35382072"/>
<dbReference type="GeneID" id="35382072"/>
<feature type="transmembrane region" description="Helical" evidence="1">
    <location>
        <begin position="286"/>
        <end position="307"/>
    </location>
</feature>
<keyword evidence="1" id="KW-1133">Transmembrane helix</keyword>
<dbReference type="RefSeq" id="YP_009448506.1">
    <property type="nucleotide sequence ID" value="NC_036594.1"/>
</dbReference>
<gene>
    <name evidence="2" type="ORF">ORPV_300</name>
</gene>
<name>A0A2I2L3U8_9VIRU</name>
<dbReference type="EMBL" id="LT906555">
    <property type="protein sequence ID" value="SNW62204.1"/>
    <property type="molecule type" value="Genomic_DNA"/>
</dbReference>
<proteinExistence type="predicted"/>
<keyword evidence="1" id="KW-0472">Membrane</keyword>
<dbReference type="Proteomes" id="UP000236316">
    <property type="component" value="Segment"/>
</dbReference>
<evidence type="ECO:0000313" key="3">
    <source>
        <dbReference type="Proteomes" id="UP000236316"/>
    </source>
</evidence>
<evidence type="ECO:0000313" key="2">
    <source>
        <dbReference type="EMBL" id="SNW62204.1"/>
    </source>
</evidence>